<keyword evidence="1" id="KW-0812">Transmembrane</keyword>
<dbReference type="InterPro" id="IPR027417">
    <property type="entry name" value="P-loop_NTPase"/>
</dbReference>
<name>A0A151ZDG4_TIELA</name>
<comment type="caution">
    <text evidence="2">The sequence shown here is derived from an EMBL/GenBank/DDBJ whole genome shotgun (WGS) entry which is preliminary data.</text>
</comment>
<protein>
    <submittedName>
        <fullName evidence="2">Uncharacterized protein</fullName>
    </submittedName>
</protein>
<reference evidence="2 3" key="1">
    <citation type="submission" date="2015-12" db="EMBL/GenBank/DDBJ databases">
        <title>Dictyostelia acquired genes for synthesis and detection of signals that induce cell-type specialization by lateral gene transfer from prokaryotes.</title>
        <authorList>
            <person name="Gloeckner G."/>
            <person name="Schaap P."/>
        </authorList>
    </citation>
    <scope>NUCLEOTIDE SEQUENCE [LARGE SCALE GENOMIC DNA]</scope>
    <source>
        <strain evidence="2 3">TK</strain>
    </source>
</reference>
<accession>A0A151ZDG4</accession>
<dbReference type="EMBL" id="LODT01000031">
    <property type="protein sequence ID" value="KYQ91987.1"/>
    <property type="molecule type" value="Genomic_DNA"/>
</dbReference>
<dbReference type="AlphaFoldDB" id="A0A151ZDG4"/>
<dbReference type="Gene3D" id="3.40.50.300">
    <property type="entry name" value="P-loop containing nucleotide triphosphate hydrolases"/>
    <property type="match status" value="1"/>
</dbReference>
<dbReference type="Proteomes" id="UP000076078">
    <property type="component" value="Unassembled WGS sequence"/>
</dbReference>
<keyword evidence="1" id="KW-1133">Transmembrane helix</keyword>
<dbReference type="SUPFAM" id="SSF52540">
    <property type="entry name" value="P-loop containing nucleoside triphosphate hydrolases"/>
    <property type="match status" value="1"/>
</dbReference>
<evidence type="ECO:0000256" key="1">
    <source>
        <dbReference type="SAM" id="Phobius"/>
    </source>
</evidence>
<gene>
    <name evidence="2" type="ORF">DLAC_06808</name>
</gene>
<sequence>MSSIFQEPTVNAHRRGEADKILQYIKKECQKKGIKNVTLMLLGLKGSGKSNIYSLLHALQTPLLHVLRNNTISGNVKSGTMVISRSPVPQLYLDPIDFPGDIDHLIDVFVENIGTMFYQKSIPPQLFNEDEMTVKKTFVSKGKHNITGTNVVVLVIDFRTLLLDHSSLAKLVRIAKAMNSSDVPYMIIVNRFDADPTELADGAGAGEVVNNDNLGDIHNHGGDVNTQHFNSLTDPKAIQIRLQEIETKIENNFGRVSVCLFPNIPGRVPFVPNHDIPDLAWNFFVSPDTRFFSHLISTARASDPEHDYVSPLIVKHHTTKLAKRYYIEIIMVTAVVVVIISVIYYISKLKSESEALKNLRNKM</sequence>
<evidence type="ECO:0000313" key="3">
    <source>
        <dbReference type="Proteomes" id="UP000076078"/>
    </source>
</evidence>
<evidence type="ECO:0000313" key="2">
    <source>
        <dbReference type="EMBL" id="KYQ91987.1"/>
    </source>
</evidence>
<keyword evidence="1" id="KW-0472">Membrane</keyword>
<dbReference type="InParanoid" id="A0A151ZDG4"/>
<organism evidence="2 3">
    <name type="scientific">Tieghemostelium lacteum</name>
    <name type="common">Slime mold</name>
    <name type="synonym">Dictyostelium lacteum</name>
    <dbReference type="NCBI Taxonomy" id="361077"/>
    <lineage>
        <taxon>Eukaryota</taxon>
        <taxon>Amoebozoa</taxon>
        <taxon>Evosea</taxon>
        <taxon>Eumycetozoa</taxon>
        <taxon>Dictyostelia</taxon>
        <taxon>Dictyosteliales</taxon>
        <taxon>Raperosteliaceae</taxon>
        <taxon>Tieghemostelium</taxon>
    </lineage>
</organism>
<feature type="transmembrane region" description="Helical" evidence="1">
    <location>
        <begin position="325"/>
        <end position="346"/>
    </location>
</feature>
<proteinExistence type="predicted"/>
<keyword evidence="3" id="KW-1185">Reference proteome</keyword>